<dbReference type="EMBL" id="KQ947408">
    <property type="protein sequence ID" value="KUJ21380.1"/>
    <property type="molecule type" value="Genomic_DNA"/>
</dbReference>
<accession>A0A194XMA4</accession>
<feature type="compositionally biased region" description="Basic and acidic residues" evidence="1">
    <location>
        <begin position="266"/>
        <end position="278"/>
    </location>
</feature>
<sequence>MDNKMSYRSPKSPLQSAGFSSSSAPPPLPNYDADDEFTLEFDVSSVVLPNGEPALDPAALKRIEEATRIMNELELETSTFSSEATSGSDKENENPSASDGDMEVEGVDEEDHFEVRSIASITDEDAMSNDSINVAINAETSASQVDKLDKAEMATRLKNANTKIWLLENIVKDQQGDIGKLVKINEEQARTIQALIGNKPEYEDIICGASPLSAEEGMEETRGVDTKRKGKEIDEGGQLGKVPWSTDYLGLMSTIQSEESSPISGMRREQEKRKRVEDSTDVSLGEAKRVKHKDSQSGSSTKGSVFSVNDSFDFGSFGGAAVVKGTDVEEPKKVQERKRRSMATTPWRSTPNRIVSADLQQQMKSDSDFIERLLDPMREAQDPSTCTLKPSMWPSSGGLGSSDSMSNGDEVDVHRWKPTGDLVQDAKKMAAKIVDMEE</sequence>
<evidence type="ECO:0000313" key="2">
    <source>
        <dbReference type="EMBL" id="KUJ21380.1"/>
    </source>
</evidence>
<feature type="compositionally biased region" description="Polar residues" evidence="1">
    <location>
        <begin position="296"/>
        <end position="305"/>
    </location>
</feature>
<dbReference type="Proteomes" id="UP000070700">
    <property type="component" value="Unassembled WGS sequence"/>
</dbReference>
<protein>
    <submittedName>
        <fullName evidence="2">Uncharacterized protein</fullName>
    </submittedName>
</protein>
<feature type="region of interest" description="Disordered" evidence="1">
    <location>
        <begin position="1"/>
        <end position="35"/>
    </location>
</feature>
<feature type="compositionally biased region" description="Polar residues" evidence="1">
    <location>
        <begin position="342"/>
        <end position="353"/>
    </location>
</feature>
<feature type="region of interest" description="Disordered" evidence="1">
    <location>
        <begin position="73"/>
        <end position="110"/>
    </location>
</feature>
<dbReference type="GeneID" id="28817209"/>
<feature type="compositionally biased region" description="Low complexity" evidence="1">
    <location>
        <begin position="12"/>
        <end position="23"/>
    </location>
</feature>
<feature type="region of interest" description="Disordered" evidence="1">
    <location>
        <begin position="381"/>
        <end position="417"/>
    </location>
</feature>
<dbReference type="InParanoid" id="A0A194XMA4"/>
<reference evidence="2 3" key="1">
    <citation type="submission" date="2015-10" db="EMBL/GenBank/DDBJ databases">
        <title>Full genome of DAOMC 229536 Phialocephala scopiformis, a fungal endophyte of spruce producing the potent anti-insectan compound rugulosin.</title>
        <authorList>
            <consortium name="DOE Joint Genome Institute"/>
            <person name="Walker A.K."/>
            <person name="Frasz S.L."/>
            <person name="Seifert K.A."/>
            <person name="Miller J.D."/>
            <person name="Mondo S.J."/>
            <person name="Labutti K."/>
            <person name="Lipzen A."/>
            <person name="Dockter R."/>
            <person name="Kennedy M."/>
            <person name="Grigoriev I.V."/>
            <person name="Spatafora J.W."/>
        </authorList>
    </citation>
    <scope>NUCLEOTIDE SEQUENCE [LARGE SCALE GENOMIC DNA]</scope>
    <source>
        <strain evidence="2 3">CBS 120377</strain>
    </source>
</reference>
<dbReference type="KEGG" id="psco:LY89DRAFT_432587"/>
<feature type="compositionally biased region" description="Low complexity" evidence="1">
    <location>
        <begin position="76"/>
        <end position="86"/>
    </location>
</feature>
<feature type="compositionally biased region" description="Basic and acidic residues" evidence="1">
    <location>
        <begin position="219"/>
        <end position="234"/>
    </location>
</feature>
<organism evidence="2 3">
    <name type="scientific">Mollisia scopiformis</name>
    <name type="common">Conifer needle endophyte fungus</name>
    <name type="synonym">Phialocephala scopiformis</name>
    <dbReference type="NCBI Taxonomy" id="149040"/>
    <lineage>
        <taxon>Eukaryota</taxon>
        <taxon>Fungi</taxon>
        <taxon>Dikarya</taxon>
        <taxon>Ascomycota</taxon>
        <taxon>Pezizomycotina</taxon>
        <taxon>Leotiomycetes</taxon>
        <taxon>Helotiales</taxon>
        <taxon>Mollisiaceae</taxon>
        <taxon>Mollisia</taxon>
    </lineage>
</organism>
<evidence type="ECO:0000256" key="1">
    <source>
        <dbReference type="SAM" id="MobiDB-lite"/>
    </source>
</evidence>
<feature type="region of interest" description="Disordered" evidence="1">
    <location>
        <begin position="255"/>
        <end position="305"/>
    </location>
</feature>
<evidence type="ECO:0000313" key="3">
    <source>
        <dbReference type="Proteomes" id="UP000070700"/>
    </source>
</evidence>
<keyword evidence="3" id="KW-1185">Reference proteome</keyword>
<feature type="compositionally biased region" description="Acidic residues" evidence="1">
    <location>
        <begin position="100"/>
        <end position="110"/>
    </location>
</feature>
<dbReference type="AlphaFoldDB" id="A0A194XMA4"/>
<feature type="region of interest" description="Disordered" evidence="1">
    <location>
        <begin position="214"/>
        <end position="237"/>
    </location>
</feature>
<name>A0A194XMA4_MOLSC</name>
<proteinExistence type="predicted"/>
<dbReference type="OrthoDB" id="10420980at2759"/>
<dbReference type="RefSeq" id="XP_018075735.1">
    <property type="nucleotide sequence ID" value="XM_018207483.1"/>
</dbReference>
<feature type="region of interest" description="Disordered" evidence="1">
    <location>
        <begin position="328"/>
        <end position="353"/>
    </location>
</feature>
<gene>
    <name evidence="2" type="ORF">LY89DRAFT_432587</name>
</gene>